<accession>A7ESU7</accession>
<dbReference type="InParanoid" id="A7ESU7"/>
<proteinExistence type="predicted"/>
<dbReference type="GeneID" id="5487027"/>
<gene>
    <name evidence="1" type="ORF">SS1G_08402</name>
</gene>
<keyword evidence="2" id="KW-1185">Reference proteome</keyword>
<dbReference type="KEGG" id="ssl:SS1G_08402"/>
<dbReference type="RefSeq" id="XP_001590662.1">
    <property type="nucleotide sequence ID" value="XM_001590612.1"/>
</dbReference>
<evidence type="ECO:0000313" key="2">
    <source>
        <dbReference type="Proteomes" id="UP000001312"/>
    </source>
</evidence>
<dbReference type="Proteomes" id="UP000001312">
    <property type="component" value="Unassembled WGS sequence"/>
</dbReference>
<evidence type="ECO:0000313" key="1">
    <source>
        <dbReference type="EMBL" id="EDN92539.1"/>
    </source>
</evidence>
<organism evidence="1 2">
    <name type="scientific">Sclerotinia sclerotiorum (strain ATCC 18683 / 1980 / Ss-1)</name>
    <name type="common">White mold</name>
    <name type="synonym">Whetzelinia sclerotiorum</name>
    <dbReference type="NCBI Taxonomy" id="665079"/>
    <lineage>
        <taxon>Eukaryota</taxon>
        <taxon>Fungi</taxon>
        <taxon>Dikarya</taxon>
        <taxon>Ascomycota</taxon>
        <taxon>Pezizomycotina</taxon>
        <taxon>Leotiomycetes</taxon>
        <taxon>Helotiales</taxon>
        <taxon>Sclerotiniaceae</taxon>
        <taxon>Sclerotinia</taxon>
    </lineage>
</organism>
<dbReference type="EMBL" id="CH476631">
    <property type="protein sequence ID" value="EDN92539.1"/>
    <property type="molecule type" value="Genomic_DNA"/>
</dbReference>
<reference evidence="2" key="1">
    <citation type="journal article" date="2011" name="PLoS Genet.">
        <title>Genomic analysis of the necrotrophic fungal pathogens Sclerotinia sclerotiorum and Botrytis cinerea.</title>
        <authorList>
            <person name="Amselem J."/>
            <person name="Cuomo C.A."/>
            <person name="van Kan J.A."/>
            <person name="Viaud M."/>
            <person name="Benito E.P."/>
            <person name="Couloux A."/>
            <person name="Coutinho P.M."/>
            <person name="de Vries R.P."/>
            <person name="Dyer P.S."/>
            <person name="Fillinger S."/>
            <person name="Fournier E."/>
            <person name="Gout L."/>
            <person name="Hahn M."/>
            <person name="Kohn L."/>
            <person name="Lapalu N."/>
            <person name="Plummer K.M."/>
            <person name="Pradier J.M."/>
            <person name="Quevillon E."/>
            <person name="Sharon A."/>
            <person name="Simon A."/>
            <person name="ten Have A."/>
            <person name="Tudzynski B."/>
            <person name="Tudzynski P."/>
            <person name="Wincker P."/>
            <person name="Andrew M."/>
            <person name="Anthouard V."/>
            <person name="Beever R.E."/>
            <person name="Beffa R."/>
            <person name="Benoit I."/>
            <person name="Bouzid O."/>
            <person name="Brault B."/>
            <person name="Chen Z."/>
            <person name="Choquer M."/>
            <person name="Collemare J."/>
            <person name="Cotton P."/>
            <person name="Danchin E.G."/>
            <person name="Da Silva C."/>
            <person name="Gautier A."/>
            <person name="Giraud C."/>
            <person name="Giraud T."/>
            <person name="Gonzalez C."/>
            <person name="Grossetete S."/>
            <person name="Guldener U."/>
            <person name="Henrissat B."/>
            <person name="Howlett B.J."/>
            <person name="Kodira C."/>
            <person name="Kretschmer M."/>
            <person name="Lappartient A."/>
            <person name="Leroch M."/>
            <person name="Levis C."/>
            <person name="Mauceli E."/>
            <person name="Neuveglise C."/>
            <person name="Oeser B."/>
            <person name="Pearson M."/>
            <person name="Poulain J."/>
            <person name="Poussereau N."/>
            <person name="Quesneville H."/>
            <person name="Rascle C."/>
            <person name="Schumacher J."/>
            <person name="Segurens B."/>
            <person name="Sexton A."/>
            <person name="Silva E."/>
            <person name="Sirven C."/>
            <person name="Soanes D.M."/>
            <person name="Talbot N.J."/>
            <person name="Templeton M."/>
            <person name="Yandava C."/>
            <person name="Yarden O."/>
            <person name="Zeng Q."/>
            <person name="Rollins J.A."/>
            <person name="Lebrun M.H."/>
            <person name="Dickman M."/>
        </authorList>
    </citation>
    <scope>NUCLEOTIDE SEQUENCE [LARGE SCALE GENOMIC DNA]</scope>
    <source>
        <strain evidence="2">ATCC 18683 / 1980 / Ss-1</strain>
    </source>
</reference>
<dbReference type="AlphaFoldDB" id="A7ESU7"/>
<sequence>MSTSKFSDEFVFVISTERLFTGSDAAHSGMEEGRGLSETQFYTKSHLFQKLLQIR</sequence>
<protein>
    <submittedName>
        <fullName evidence="1">Uncharacterized protein</fullName>
    </submittedName>
</protein>
<dbReference type="HOGENOM" id="CLU_3033789_0_0_1"/>
<name>A7ESU7_SCLS1</name>